<comment type="similarity">
    <text evidence="1 2">Belongs to the phD/YefM antitoxin family.</text>
</comment>
<keyword evidence="4" id="KW-1185">Reference proteome</keyword>
<evidence type="ECO:0000313" key="3">
    <source>
        <dbReference type="EMBL" id="RUT02154.1"/>
    </source>
</evidence>
<dbReference type="PANTHER" id="PTHR33713">
    <property type="entry name" value="ANTITOXIN YAFN-RELATED"/>
    <property type="match status" value="1"/>
</dbReference>
<dbReference type="Proteomes" id="UP000271624">
    <property type="component" value="Unassembled WGS sequence"/>
</dbReference>
<dbReference type="OrthoDB" id="428373at2"/>
<organism evidence="3 4">
    <name type="scientific">Dulcicalothrix desertica PCC 7102</name>
    <dbReference type="NCBI Taxonomy" id="232991"/>
    <lineage>
        <taxon>Bacteria</taxon>
        <taxon>Bacillati</taxon>
        <taxon>Cyanobacteriota</taxon>
        <taxon>Cyanophyceae</taxon>
        <taxon>Nostocales</taxon>
        <taxon>Calotrichaceae</taxon>
        <taxon>Dulcicalothrix</taxon>
    </lineage>
</organism>
<dbReference type="PANTHER" id="PTHR33713:SF11">
    <property type="entry name" value="PREVENT-HOST-DEATH FAMILY PROTEIN"/>
    <property type="match status" value="1"/>
</dbReference>
<dbReference type="Pfam" id="PF02604">
    <property type="entry name" value="PhdYeFM_antitox"/>
    <property type="match status" value="1"/>
</dbReference>
<evidence type="ECO:0000256" key="1">
    <source>
        <dbReference type="ARBA" id="ARBA00009981"/>
    </source>
</evidence>
<evidence type="ECO:0000256" key="2">
    <source>
        <dbReference type="RuleBase" id="RU362080"/>
    </source>
</evidence>
<reference evidence="3" key="2">
    <citation type="journal article" date="2019" name="Genome Biol. Evol.">
        <title>Day and night: Metabolic profiles and evolutionary relationships of six axenic non-marine cyanobacteria.</title>
        <authorList>
            <person name="Will S.E."/>
            <person name="Henke P."/>
            <person name="Boedeker C."/>
            <person name="Huang S."/>
            <person name="Brinkmann H."/>
            <person name="Rohde M."/>
            <person name="Jarek M."/>
            <person name="Friedl T."/>
            <person name="Seufert S."/>
            <person name="Schumacher M."/>
            <person name="Overmann J."/>
            <person name="Neumann-Schaal M."/>
            <person name="Petersen J."/>
        </authorList>
    </citation>
    <scope>NUCLEOTIDE SEQUENCE [LARGE SCALE GENOMIC DNA]</scope>
    <source>
        <strain evidence="3">PCC 7102</strain>
    </source>
</reference>
<accession>A0A433V7V4</accession>
<protein>
    <recommendedName>
        <fullName evidence="2">Antitoxin</fullName>
    </recommendedName>
</protein>
<dbReference type="AlphaFoldDB" id="A0A433V7V4"/>
<gene>
    <name evidence="3" type="ORF">DSM106972_062290</name>
</gene>
<proteinExistence type="inferred from homology"/>
<dbReference type="InterPro" id="IPR006442">
    <property type="entry name" value="Antitoxin_Phd/YefM"/>
</dbReference>
<reference evidence="3" key="1">
    <citation type="submission" date="2018-12" db="EMBL/GenBank/DDBJ databases">
        <authorList>
            <person name="Will S."/>
            <person name="Neumann-Schaal M."/>
            <person name="Henke P."/>
        </authorList>
    </citation>
    <scope>NUCLEOTIDE SEQUENCE</scope>
    <source>
        <strain evidence="3">PCC 7102</strain>
    </source>
</reference>
<comment type="function">
    <text evidence="2">Antitoxin component of a type II toxin-antitoxin (TA) system.</text>
</comment>
<sequence length="95" mass="10703">MLNIGSDINSLSSFKQNTVEFIEQLRETGEPMVLTVDGKAEVVVQDVKSYQKLLELVERFETIEAVEVALQQMRAGEGEPVDKAFKEIIESLDEE</sequence>
<dbReference type="InterPro" id="IPR051405">
    <property type="entry name" value="phD/YefM_antitoxin"/>
</dbReference>
<name>A0A433V7V4_9CYAN</name>
<dbReference type="EMBL" id="RSCL01000017">
    <property type="protein sequence ID" value="RUT02154.1"/>
    <property type="molecule type" value="Genomic_DNA"/>
</dbReference>
<dbReference type="SUPFAM" id="SSF143120">
    <property type="entry name" value="YefM-like"/>
    <property type="match status" value="1"/>
</dbReference>
<evidence type="ECO:0000313" key="4">
    <source>
        <dbReference type="Proteomes" id="UP000271624"/>
    </source>
</evidence>
<dbReference type="InterPro" id="IPR036165">
    <property type="entry name" value="YefM-like_sf"/>
</dbReference>
<comment type="caution">
    <text evidence="3">The sequence shown here is derived from an EMBL/GenBank/DDBJ whole genome shotgun (WGS) entry which is preliminary data.</text>
</comment>